<dbReference type="GeneID" id="19268025"/>
<dbReference type="OrthoDB" id="10491690at2759"/>
<proteinExistence type="predicted"/>
<dbReference type="KEGG" id="pfy:PFICI_03012"/>
<protein>
    <submittedName>
        <fullName evidence="2">Uncharacterized protein</fullName>
    </submittedName>
</protein>
<reference evidence="3" key="1">
    <citation type="journal article" date="2015" name="BMC Genomics">
        <title>Genomic and transcriptomic analysis of the endophytic fungus Pestalotiopsis fici reveals its lifestyle and high potential for synthesis of natural products.</title>
        <authorList>
            <person name="Wang X."/>
            <person name="Zhang X."/>
            <person name="Liu L."/>
            <person name="Xiang M."/>
            <person name="Wang W."/>
            <person name="Sun X."/>
            <person name="Che Y."/>
            <person name="Guo L."/>
            <person name="Liu G."/>
            <person name="Guo L."/>
            <person name="Wang C."/>
            <person name="Yin W.B."/>
            <person name="Stadler M."/>
            <person name="Zhang X."/>
            <person name="Liu X."/>
        </authorList>
    </citation>
    <scope>NUCLEOTIDE SEQUENCE [LARGE SCALE GENOMIC DNA]</scope>
    <source>
        <strain evidence="3">W106-1 / CGMCC3.15140</strain>
    </source>
</reference>
<dbReference type="InParanoid" id="W3XHR7"/>
<dbReference type="AlphaFoldDB" id="W3XHR7"/>
<evidence type="ECO:0000313" key="3">
    <source>
        <dbReference type="Proteomes" id="UP000030651"/>
    </source>
</evidence>
<evidence type="ECO:0000313" key="2">
    <source>
        <dbReference type="EMBL" id="ETS84987.1"/>
    </source>
</evidence>
<organism evidence="2 3">
    <name type="scientific">Pestalotiopsis fici (strain W106-1 / CGMCC3.15140)</name>
    <dbReference type="NCBI Taxonomy" id="1229662"/>
    <lineage>
        <taxon>Eukaryota</taxon>
        <taxon>Fungi</taxon>
        <taxon>Dikarya</taxon>
        <taxon>Ascomycota</taxon>
        <taxon>Pezizomycotina</taxon>
        <taxon>Sordariomycetes</taxon>
        <taxon>Xylariomycetidae</taxon>
        <taxon>Amphisphaeriales</taxon>
        <taxon>Sporocadaceae</taxon>
        <taxon>Pestalotiopsis</taxon>
    </lineage>
</organism>
<dbReference type="EMBL" id="KI912110">
    <property type="protein sequence ID" value="ETS84987.1"/>
    <property type="molecule type" value="Genomic_DNA"/>
</dbReference>
<dbReference type="RefSeq" id="XP_007829784.1">
    <property type="nucleotide sequence ID" value="XM_007831593.1"/>
</dbReference>
<feature type="signal peptide" evidence="1">
    <location>
        <begin position="1"/>
        <end position="20"/>
    </location>
</feature>
<dbReference type="HOGENOM" id="CLU_1579072_0_0_1"/>
<sequence>MRFSTSSILAAVLCTTAVTAQVAGLNKLTADVTKFLGDLTSANIVAASGDLLIVVNDVKVLGQGAGGLGSIGAGTTPAVGTAFVNQVVNTVCPALVNLENSIPDLPFPVNLLTATATGAVRAIINTILASLRALPTPVDTTPAVTCLNAVVSSATKRDTVEPIPVAFAA</sequence>
<feature type="chain" id="PRO_5004836181" evidence="1">
    <location>
        <begin position="21"/>
        <end position="169"/>
    </location>
</feature>
<evidence type="ECO:0000256" key="1">
    <source>
        <dbReference type="SAM" id="SignalP"/>
    </source>
</evidence>
<keyword evidence="1" id="KW-0732">Signal</keyword>
<gene>
    <name evidence="2" type="ORF">PFICI_03012</name>
</gene>
<keyword evidence="3" id="KW-1185">Reference proteome</keyword>
<accession>W3XHR7</accession>
<dbReference type="Proteomes" id="UP000030651">
    <property type="component" value="Unassembled WGS sequence"/>
</dbReference>
<name>W3XHR7_PESFW</name>